<dbReference type="GO" id="GO:0051276">
    <property type="term" value="P:chromosome organization"/>
    <property type="evidence" value="ECO:0007669"/>
    <property type="project" value="InterPro"/>
</dbReference>
<dbReference type="InterPro" id="IPR038713">
    <property type="entry name" value="Terminase_Gp1_N_sf"/>
</dbReference>
<evidence type="ECO:0000313" key="2">
    <source>
        <dbReference type="Proteomes" id="UP000254835"/>
    </source>
</evidence>
<dbReference type="AlphaFoldDB" id="A0A380PSI2"/>
<dbReference type="OrthoDB" id="8227562at2"/>
<gene>
    <name evidence="1" type="ORF">NCTC11470_00937</name>
</gene>
<reference evidence="1 2" key="1">
    <citation type="submission" date="2018-06" db="EMBL/GenBank/DDBJ databases">
        <authorList>
            <consortium name="Pathogen Informatics"/>
            <person name="Doyle S."/>
        </authorList>
    </citation>
    <scope>NUCLEOTIDE SEQUENCE [LARGE SCALE GENOMIC DNA]</scope>
    <source>
        <strain evidence="1 2">NCTC11470</strain>
    </source>
</reference>
<organism evidence="1 2">
    <name type="scientific">Yersinia frederiksenii</name>
    <dbReference type="NCBI Taxonomy" id="29484"/>
    <lineage>
        <taxon>Bacteria</taxon>
        <taxon>Pseudomonadati</taxon>
        <taxon>Pseudomonadota</taxon>
        <taxon>Gammaproteobacteria</taxon>
        <taxon>Enterobacterales</taxon>
        <taxon>Yersiniaceae</taxon>
        <taxon>Yersinia</taxon>
    </lineage>
</organism>
<dbReference type="Gene3D" id="1.10.10.1400">
    <property type="entry name" value="Terminase, small subunit, N-terminal DNA-binding domain, HTH motif"/>
    <property type="match status" value="1"/>
</dbReference>
<dbReference type="InterPro" id="IPR005335">
    <property type="entry name" value="Terminase_ssu"/>
</dbReference>
<evidence type="ECO:0000313" key="1">
    <source>
        <dbReference type="EMBL" id="SUP75917.1"/>
    </source>
</evidence>
<dbReference type="Pfam" id="PF03592">
    <property type="entry name" value="Terminase_2"/>
    <property type="match status" value="1"/>
</dbReference>
<accession>A0A380PSI2</accession>
<dbReference type="Proteomes" id="UP000254835">
    <property type="component" value="Unassembled WGS sequence"/>
</dbReference>
<protein>
    <submittedName>
        <fullName evidence="1">Terminase small subunit</fullName>
    </submittedName>
</protein>
<dbReference type="GeneID" id="57906194"/>
<name>A0A380PSI2_YERFR</name>
<dbReference type="RefSeq" id="WP_004712357.1">
    <property type="nucleotide sequence ID" value="NZ_CP023964.1"/>
</dbReference>
<proteinExistence type="predicted"/>
<sequence length="343" mass="38773">MKKPDWEAIKCEYCAGQLSIRSLAEKYGVSHTAIGKKAKLESWAKVSKDEVSTSKKVSTKSKNGNLRTKTKKSISSIENQIDPNYSPIENQIEESCSIASRYGLNDMQAKFVSEYLIDLDKTAAYKRAGYKCEGLTGAAAARRLYRHVSVNKAIRDSMEAREKRMHITQDAVLNWWWDIATANANEISEFRRLCCRHCWGIENKYQWINEQEYQEESEKRTDNGKPVPLDDGGYGFDSTLDPYPYCPRCNGEGQGRAHFHDSRDLSVSARRLYAGVKQGKFGLEVITRNQDDALKMVGQHLGMLKNKTEISGPDGGSINQVNYTPEDYAKAQQILGERLSDLD</sequence>
<dbReference type="EMBL" id="UHJA01000001">
    <property type="protein sequence ID" value="SUP75917.1"/>
    <property type="molecule type" value="Genomic_DNA"/>
</dbReference>